<feature type="transmembrane region" description="Helical" evidence="8">
    <location>
        <begin position="340"/>
        <end position="357"/>
    </location>
</feature>
<protein>
    <recommendedName>
        <fullName evidence="9">Glycosyltransferase RgtA/B/C/D-like domain-containing protein</fullName>
    </recommendedName>
</protein>
<dbReference type="GO" id="GO:0005886">
    <property type="term" value="C:plasma membrane"/>
    <property type="evidence" value="ECO:0007669"/>
    <property type="project" value="UniProtKB-SubCell"/>
</dbReference>
<dbReference type="Pfam" id="PF13231">
    <property type="entry name" value="PMT_2"/>
    <property type="match status" value="1"/>
</dbReference>
<dbReference type="PANTHER" id="PTHR33908:SF11">
    <property type="entry name" value="MEMBRANE PROTEIN"/>
    <property type="match status" value="1"/>
</dbReference>
<organism evidence="10 11">
    <name type="scientific">Candidatus Woesebacteria bacterium GW2011_GWA1_39_12</name>
    <dbReference type="NCBI Taxonomy" id="1618549"/>
    <lineage>
        <taxon>Bacteria</taxon>
        <taxon>Candidatus Woeseibacteriota</taxon>
    </lineage>
</organism>
<feature type="transmembrane region" description="Helical" evidence="8">
    <location>
        <begin position="369"/>
        <end position="390"/>
    </location>
</feature>
<evidence type="ECO:0000256" key="8">
    <source>
        <dbReference type="SAM" id="Phobius"/>
    </source>
</evidence>
<dbReference type="InterPro" id="IPR050297">
    <property type="entry name" value="LipidA_mod_glycosyltrf_83"/>
</dbReference>
<evidence type="ECO:0000256" key="4">
    <source>
        <dbReference type="ARBA" id="ARBA00022679"/>
    </source>
</evidence>
<evidence type="ECO:0000259" key="9">
    <source>
        <dbReference type="Pfam" id="PF13231"/>
    </source>
</evidence>
<feature type="transmembrane region" description="Helical" evidence="8">
    <location>
        <begin position="117"/>
        <end position="138"/>
    </location>
</feature>
<evidence type="ECO:0000256" key="2">
    <source>
        <dbReference type="ARBA" id="ARBA00022475"/>
    </source>
</evidence>
<name>A0A0G0MCQ0_9BACT</name>
<evidence type="ECO:0000256" key="1">
    <source>
        <dbReference type="ARBA" id="ARBA00004651"/>
    </source>
</evidence>
<reference evidence="10 11" key="1">
    <citation type="journal article" date="2015" name="Nature">
        <title>rRNA introns, odd ribosomes, and small enigmatic genomes across a large radiation of phyla.</title>
        <authorList>
            <person name="Brown C.T."/>
            <person name="Hug L.A."/>
            <person name="Thomas B.C."/>
            <person name="Sharon I."/>
            <person name="Castelle C.J."/>
            <person name="Singh A."/>
            <person name="Wilkins M.J."/>
            <person name="Williams K.H."/>
            <person name="Banfield J.F."/>
        </authorList>
    </citation>
    <scope>NUCLEOTIDE SEQUENCE [LARGE SCALE GENOMIC DNA]</scope>
</reference>
<feature type="transmembrane region" description="Helical" evidence="8">
    <location>
        <begin position="88"/>
        <end position="105"/>
    </location>
</feature>
<evidence type="ECO:0000313" key="11">
    <source>
        <dbReference type="Proteomes" id="UP000034325"/>
    </source>
</evidence>
<feature type="domain" description="Glycosyltransferase RgtA/B/C/D-like" evidence="9">
    <location>
        <begin position="64"/>
        <end position="228"/>
    </location>
</feature>
<evidence type="ECO:0000256" key="5">
    <source>
        <dbReference type="ARBA" id="ARBA00022692"/>
    </source>
</evidence>
<dbReference type="AlphaFoldDB" id="A0A0G0MCQ0"/>
<feature type="transmembrane region" description="Helical" evidence="8">
    <location>
        <begin position="402"/>
        <end position="423"/>
    </location>
</feature>
<keyword evidence="2" id="KW-1003">Cell membrane</keyword>
<keyword evidence="3" id="KW-0328">Glycosyltransferase</keyword>
<keyword evidence="7 8" id="KW-0472">Membrane</keyword>
<comment type="subcellular location">
    <subcellularLocation>
        <location evidence="1">Cell membrane</location>
        <topology evidence="1">Multi-pass membrane protein</topology>
    </subcellularLocation>
</comment>
<comment type="caution">
    <text evidence="10">The sequence shown here is derived from an EMBL/GenBank/DDBJ whole genome shotgun (WGS) entry which is preliminary data.</text>
</comment>
<feature type="transmembrane region" description="Helical" evidence="8">
    <location>
        <begin position="5"/>
        <end position="27"/>
    </location>
</feature>
<feature type="transmembrane region" description="Helical" evidence="8">
    <location>
        <begin position="215"/>
        <end position="234"/>
    </location>
</feature>
<evidence type="ECO:0000256" key="6">
    <source>
        <dbReference type="ARBA" id="ARBA00022989"/>
    </source>
</evidence>
<accession>A0A0G0MCQ0</accession>
<dbReference type="GO" id="GO:0016763">
    <property type="term" value="F:pentosyltransferase activity"/>
    <property type="evidence" value="ECO:0007669"/>
    <property type="project" value="TreeGrafter"/>
</dbReference>
<proteinExistence type="predicted"/>
<evidence type="ECO:0000256" key="3">
    <source>
        <dbReference type="ARBA" id="ARBA00022676"/>
    </source>
</evidence>
<dbReference type="GO" id="GO:0009103">
    <property type="term" value="P:lipopolysaccharide biosynthetic process"/>
    <property type="evidence" value="ECO:0007669"/>
    <property type="project" value="UniProtKB-ARBA"/>
</dbReference>
<sequence length="562" mass="64396">MDKKLFIIVVLAFFLRFYLLSVIPVGFNPDEASFGYDAYSILKTGKDQWGHSWPLVLESFGDFKSPLYTYLAMPSVAMFDLNKFSVRFPNALLGTLAVYITYLLVKQLKNISKDKLEIGIWNLEILAALLLAISPWHIMMSRGAFEANLTTFLLPLGIYLFLKGLQRPKFFIGSSIIFGLNMFTYHAAKLVTPIVFASLVLVFLKDIKRLTKKEILLPIIIFLFFLAIFVYTLFLGSSTRALDVNIFKSSLGASSQERLNDILSGMPESLARTIHNKYQVSSRWFAANYLQYFSPLFLFSQGPAEGTYGMIPGRGVLYWFELPFLIGALAFILERKLNRYFLPLLVWLLVAPIPAALTTGPGYAANRAVVMLPVLQIFLAIGCVKCLSFLSKGFLKSFRKLILVLFLFFSAYLFLMFLDDYFIQSPYKTAKVRNYGNLEVAYWLNENVTDKDKVVVSTRLSEPHIYIAFAEKWDPILYQEATKSWNYQKLGLGWLDQMPEYTLGNYTFRPINWVSEDKDRFLVGKPEEFPESLTQRIIVSYPNSDPAIYIVTPQRQEYAKTY</sequence>
<feature type="transmembrane region" description="Helical" evidence="8">
    <location>
        <begin position="316"/>
        <end position="333"/>
    </location>
</feature>
<evidence type="ECO:0000256" key="7">
    <source>
        <dbReference type="ARBA" id="ARBA00023136"/>
    </source>
</evidence>
<dbReference type="Proteomes" id="UP000034325">
    <property type="component" value="Unassembled WGS sequence"/>
</dbReference>
<dbReference type="InterPro" id="IPR038731">
    <property type="entry name" value="RgtA/B/C-like"/>
</dbReference>
<dbReference type="PANTHER" id="PTHR33908">
    <property type="entry name" value="MANNOSYLTRANSFERASE YKCB-RELATED"/>
    <property type="match status" value="1"/>
</dbReference>
<keyword evidence="4" id="KW-0808">Transferase</keyword>
<keyword evidence="5 8" id="KW-0812">Transmembrane</keyword>
<feature type="transmembrane region" description="Helical" evidence="8">
    <location>
        <begin position="183"/>
        <end position="203"/>
    </location>
</feature>
<evidence type="ECO:0000313" key="10">
    <source>
        <dbReference type="EMBL" id="KKQ98085.1"/>
    </source>
</evidence>
<dbReference type="EMBL" id="LBWA01000005">
    <property type="protein sequence ID" value="KKQ98085.1"/>
    <property type="molecule type" value="Genomic_DNA"/>
</dbReference>
<gene>
    <name evidence="10" type="ORF">UT23_C0005G0008</name>
</gene>
<keyword evidence="6 8" id="KW-1133">Transmembrane helix</keyword>